<feature type="domain" description="Acetyl-CoA hydrolase/transferase N-terminal" evidence="3">
    <location>
        <begin position="52"/>
        <end position="180"/>
    </location>
</feature>
<evidence type="ECO:0000256" key="2">
    <source>
        <dbReference type="ARBA" id="ARBA00022679"/>
    </source>
</evidence>
<gene>
    <name evidence="5" type="ORF">IRI77_06635</name>
</gene>
<evidence type="ECO:0000259" key="4">
    <source>
        <dbReference type="Pfam" id="PF13336"/>
    </source>
</evidence>
<protein>
    <submittedName>
        <fullName evidence="5">Acetyl-CoA hydrolase/transferase family protein</fullName>
    </submittedName>
</protein>
<dbReference type="GO" id="GO:0008775">
    <property type="term" value="F:acetate CoA-transferase activity"/>
    <property type="evidence" value="ECO:0007669"/>
    <property type="project" value="InterPro"/>
</dbReference>
<dbReference type="KEGG" id="pfer:IRI77_06635"/>
<dbReference type="RefSeq" id="WP_194451285.1">
    <property type="nucleotide sequence ID" value="NZ_CP063849.1"/>
</dbReference>
<evidence type="ECO:0000313" key="6">
    <source>
        <dbReference type="Proteomes" id="UP000593892"/>
    </source>
</evidence>
<dbReference type="Gene3D" id="3.40.1080.10">
    <property type="entry name" value="Glutaconate Coenzyme A-transferase"/>
    <property type="match status" value="1"/>
</dbReference>
<dbReference type="Pfam" id="PF02550">
    <property type="entry name" value="AcetylCoA_hydro"/>
    <property type="match status" value="1"/>
</dbReference>
<dbReference type="SUPFAM" id="SSF100950">
    <property type="entry name" value="NagB/RpiA/CoA transferase-like"/>
    <property type="match status" value="2"/>
</dbReference>
<evidence type="ECO:0000259" key="3">
    <source>
        <dbReference type="Pfam" id="PF02550"/>
    </source>
</evidence>
<keyword evidence="6" id="KW-1185">Reference proteome</keyword>
<dbReference type="Gene3D" id="3.40.1080.20">
    <property type="entry name" value="Acetyl-CoA hydrolase/transferase C-terminal domain"/>
    <property type="match status" value="1"/>
</dbReference>
<dbReference type="PANTHER" id="PTHR21432:SF20">
    <property type="entry name" value="ACETYL-COA HYDROLASE"/>
    <property type="match status" value="1"/>
</dbReference>
<accession>A0A7S7NTU2</accession>
<keyword evidence="2 5" id="KW-0808">Transferase</keyword>
<dbReference type="Proteomes" id="UP000593892">
    <property type="component" value="Chromosome"/>
</dbReference>
<dbReference type="GO" id="GO:0016787">
    <property type="term" value="F:hydrolase activity"/>
    <property type="evidence" value="ECO:0007669"/>
    <property type="project" value="UniProtKB-KW"/>
</dbReference>
<name>A0A7S7NTU2_PALFE</name>
<dbReference type="InterPro" id="IPR026888">
    <property type="entry name" value="AcetylCoA_hyd_C"/>
</dbReference>
<feature type="domain" description="Acetyl-CoA hydrolase/transferase C-terminal" evidence="4">
    <location>
        <begin position="273"/>
        <end position="426"/>
    </location>
</feature>
<dbReference type="InterPro" id="IPR038460">
    <property type="entry name" value="AcetylCoA_hyd_C_sf"/>
</dbReference>
<proteinExistence type="inferred from homology"/>
<dbReference type="EMBL" id="CP063849">
    <property type="protein sequence ID" value="QOY89623.1"/>
    <property type="molecule type" value="Genomic_DNA"/>
</dbReference>
<dbReference type="InterPro" id="IPR037171">
    <property type="entry name" value="NagB/RpiA_transferase-like"/>
</dbReference>
<keyword evidence="5" id="KW-0378">Hydrolase</keyword>
<dbReference type="InterPro" id="IPR046433">
    <property type="entry name" value="ActCoA_hydro"/>
</dbReference>
<dbReference type="AlphaFoldDB" id="A0A7S7NTU2"/>
<dbReference type="Gene3D" id="3.30.750.70">
    <property type="entry name" value="4-hydroxybutyrate coenzyme like domains"/>
    <property type="match status" value="1"/>
</dbReference>
<dbReference type="GO" id="GO:0006083">
    <property type="term" value="P:acetate metabolic process"/>
    <property type="evidence" value="ECO:0007669"/>
    <property type="project" value="InterPro"/>
</dbReference>
<comment type="similarity">
    <text evidence="1">Belongs to the acetyl-CoA hydrolase/transferase family.</text>
</comment>
<sequence>MKNWLSEYESRRRTAAQALEAVQSGQRVFVHMGAAAPLPLLDALCGHSARLRDVEVLHCITIGNAPYTDPAYCGNFRHNALFVSGNTRCAVQQGRGDYIPVFLHEIEGLFSNGTLPIDVALIQCTPPDRFGYMSLGTDIDISLTAARQARHLIVQVNPRLPRTCGDTMIHVEECHAIVEATHELPDFLQGEVTSAHRAIATHVSALIPDGATIQIGVGGIPEAVLASLSNHQHLGVHTEMFSDGIIPLFEAGVITNDRKTLHPHKAVTSFVLGTRAIYDYIDNNPVFEFLPNRYINDPYVIGQNDRMVAVNAALEVDLSGQVCSDSIGSIPFSGVGGQVDFIRGAARSKGGVPIIALPATAKNGALSRIVPRLKPGAGVVTSRADVHWVATEFGAVNLHGRNLRQRAEALIGIADPRFQAELQREAAVMFQKS</sequence>
<dbReference type="Pfam" id="PF13336">
    <property type="entry name" value="AcetylCoA_hyd_C"/>
    <property type="match status" value="1"/>
</dbReference>
<evidence type="ECO:0000256" key="1">
    <source>
        <dbReference type="ARBA" id="ARBA00009632"/>
    </source>
</evidence>
<dbReference type="InterPro" id="IPR003702">
    <property type="entry name" value="ActCoA_hydro_N"/>
</dbReference>
<reference evidence="5 6" key="1">
    <citation type="submission" date="2020-10" db="EMBL/GenBank/DDBJ databases">
        <title>Complete genome sequence of Paludibaculum fermentans P105T, a facultatively anaerobic acidobacterium capable of dissimilatory Fe(III) reduction.</title>
        <authorList>
            <person name="Dedysh S.N."/>
            <person name="Beletsky A.V."/>
            <person name="Kulichevskaya I.S."/>
            <person name="Mardanov A.V."/>
            <person name="Ravin N.V."/>
        </authorList>
    </citation>
    <scope>NUCLEOTIDE SEQUENCE [LARGE SCALE GENOMIC DNA]</scope>
    <source>
        <strain evidence="5 6">P105</strain>
    </source>
</reference>
<dbReference type="PANTHER" id="PTHR21432">
    <property type="entry name" value="ACETYL-COA HYDROLASE-RELATED"/>
    <property type="match status" value="1"/>
</dbReference>
<evidence type="ECO:0000313" key="5">
    <source>
        <dbReference type="EMBL" id="QOY89623.1"/>
    </source>
</evidence>
<organism evidence="5 6">
    <name type="scientific">Paludibaculum fermentans</name>
    <dbReference type="NCBI Taxonomy" id="1473598"/>
    <lineage>
        <taxon>Bacteria</taxon>
        <taxon>Pseudomonadati</taxon>
        <taxon>Acidobacteriota</taxon>
        <taxon>Terriglobia</taxon>
        <taxon>Bryobacterales</taxon>
        <taxon>Bryobacteraceae</taxon>
        <taxon>Paludibaculum</taxon>
    </lineage>
</organism>